<feature type="non-terminal residue" evidence="1">
    <location>
        <position position="1"/>
    </location>
</feature>
<sequence length="172" mass="19514">HLVNDVGESTFDGTPRNNLFGYYMQQHANPDFLVKLDMEIKGDPWYLGAEQSKPAKIPVRMSEQLNDSNSDYVVYDKRDNLILFDMQSPRLFDFDVDDPNLPSGGTNTGYWSQEGTAYFISGIYMLVRATSNFKNGVFTQNLGMVKNLAMKLSKIEKKVDAVETHKDRVNNG</sequence>
<name>A0A382M168_9ZZZZ</name>
<dbReference type="AlphaFoldDB" id="A0A382M168"/>
<evidence type="ECO:0000313" key="1">
    <source>
        <dbReference type="EMBL" id="SVC40901.1"/>
    </source>
</evidence>
<protein>
    <submittedName>
        <fullName evidence="1">Uncharacterized protein</fullName>
    </submittedName>
</protein>
<dbReference type="EMBL" id="UINC01089641">
    <property type="protein sequence ID" value="SVC40901.1"/>
    <property type="molecule type" value="Genomic_DNA"/>
</dbReference>
<gene>
    <name evidence="1" type="ORF">METZ01_LOCUS293755</name>
</gene>
<proteinExistence type="predicted"/>
<reference evidence="1" key="1">
    <citation type="submission" date="2018-05" db="EMBL/GenBank/DDBJ databases">
        <authorList>
            <person name="Lanie J.A."/>
            <person name="Ng W.-L."/>
            <person name="Kazmierczak K.M."/>
            <person name="Andrzejewski T.M."/>
            <person name="Davidsen T.M."/>
            <person name="Wayne K.J."/>
            <person name="Tettelin H."/>
            <person name="Glass J.I."/>
            <person name="Rusch D."/>
            <person name="Podicherti R."/>
            <person name="Tsui H.-C.T."/>
            <person name="Winkler M.E."/>
        </authorList>
    </citation>
    <scope>NUCLEOTIDE SEQUENCE</scope>
</reference>
<accession>A0A382M168</accession>
<organism evidence="1">
    <name type="scientific">marine metagenome</name>
    <dbReference type="NCBI Taxonomy" id="408172"/>
    <lineage>
        <taxon>unclassified sequences</taxon>
        <taxon>metagenomes</taxon>
        <taxon>ecological metagenomes</taxon>
    </lineage>
</organism>